<keyword evidence="9" id="KW-0234">DNA repair</keyword>
<evidence type="ECO:0000256" key="5">
    <source>
        <dbReference type="ARBA" id="ARBA00022723"/>
    </source>
</evidence>
<evidence type="ECO:0000313" key="13">
    <source>
        <dbReference type="WBParaSite" id="SSTP_0000411000.1"/>
    </source>
</evidence>
<dbReference type="GO" id="GO:0005737">
    <property type="term" value="C:cytoplasm"/>
    <property type="evidence" value="ECO:0007669"/>
    <property type="project" value="TreeGrafter"/>
</dbReference>
<dbReference type="Proteomes" id="UP000035681">
    <property type="component" value="Unplaced"/>
</dbReference>
<feature type="domain" description="Endonuclease/exonuclease/phosphatase" evidence="11">
    <location>
        <begin position="104"/>
        <end position="340"/>
    </location>
</feature>
<dbReference type="WBParaSite" id="SSTP_0000411000.1">
    <property type="protein sequence ID" value="SSTP_0000411000.1"/>
    <property type="gene ID" value="SSTP_0000411000"/>
</dbReference>
<evidence type="ECO:0000256" key="8">
    <source>
        <dbReference type="ARBA" id="ARBA00022842"/>
    </source>
</evidence>
<reference evidence="13" key="1">
    <citation type="submission" date="2015-08" db="UniProtKB">
        <authorList>
            <consortium name="WormBaseParasite"/>
        </authorList>
    </citation>
    <scope>IDENTIFICATION</scope>
</reference>
<dbReference type="InterPro" id="IPR051547">
    <property type="entry name" value="TDP2-like"/>
</dbReference>
<name>A0A0K0E3N8_STRER</name>
<dbReference type="WBParaSite" id="TCONS_00008340.p1">
    <property type="protein sequence ID" value="TCONS_00008340.p1"/>
    <property type="gene ID" value="XLOC_006290"/>
</dbReference>
<comment type="subcellular location">
    <subcellularLocation>
        <location evidence="3">Nucleus</location>
        <location evidence="3">PML body</location>
    </subcellularLocation>
</comment>
<evidence type="ECO:0000256" key="3">
    <source>
        <dbReference type="ARBA" id="ARBA00004322"/>
    </source>
</evidence>
<keyword evidence="5" id="KW-0479">Metal-binding</keyword>
<dbReference type="GO" id="GO:0004518">
    <property type="term" value="F:nuclease activity"/>
    <property type="evidence" value="ECO:0007669"/>
    <property type="project" value="UniProtKB-KW"/>
</dbReference>
<proteinExistence type="predicted"/>
<keyword evidence="10" id="KW-0539">Nucleus</keyword>
<evidence type="ECO:0000256" key="6">
    <source>
        <dbReference type="ARBA" id="ARBA00022763"/>
    </source>
</evidence>
<dbReference type="GO" id="GO:0046872">
    <property type="term" value="F:metal ion binding"/>
    <property type="evidence" value="ECO:0007669"/>
    <property type="project" value="UniProtKB-KW"/>
</dbReference>
<dbReference type="GO" id="GO:0016605">
    <property type="term" value="C:PML body"/>
    <property type="evidence" value="ECO:0007669"/>
    <property type="project" value="UniProtKB-SubCell"/>
</dbReference>
<accession>A0A0K0E3N8</accession>
<evidence type="ECO:0000256" key="4">
    <source>
        <dbReference type="ARBA" id="ARBA00022722"/>
    </source>
</evidence>
<keyword evidence="12" id="KW-1185">Reference proteome</keyword>
<dbReference type="PANTHER" id="PTHR15822:SF4">
    <property type="entry name" value="TYROSYL-DNA PHOSPHODIESTERASE 2"/>
    <property type="match status" value="1"/>
</dbReference>
<evidence type="ECO:0000256" key="2">
    <source>
        <dbReference type="ARBA" id="ARBA00001946"/>
    </source>
</evidence>
<dbReference type="STRING" id="6248.A0A0K0E3N8"/>
<keyword evidence="6" id="KW-0227">DNA damage</keyword>
<evidence type="ECO:0000313" key="12">
    <source>
        <dbReference type="Proteomes" id="UP000035681"/>
    </source>
</evidence>
<evidence type="ECO:0000259" key="11">
    <source>
        <dbReference type="Pfam" id="PF03372"/>
    </source>
</evidence>
<evidence type="ECO:0000313" key="14">
    <source>
        <dbReference type="WBParaSite" id="TCONS_00008340.p1"/>
    </source>
</evidence>
<comment type="cofactor">
    <cofactor evidence="2">
        <name>Mg(2+)</name>
        <dbReference type="ChEBI" id="CHEBI:18420"/>
    </cofactor>
</comment>
<dbReference type="InterPro" id="IPR036691">
    <property type="entry name" value="Endo/exonu/phosph_ase_sf"/>
</dbReference>
<dbReference type="GO" id="GO:0006302">
    <property type="term" value="P:double-strand break repair"/>
    <property type="evidence" value="ECO:0007669"/>
    <property type="project" value="TreeGrafter"/>
</dbReference>
<dbReference type="InterPro" id="IPR005135">
    <property type="entry name" value="Endo/exonuclease/phosphatase"/>
</dbReference>
<dbReference type="Gene3D" id="3.60.10.10">
    <property type="entry name" value="Endonuclease/exonuclease/phosphatase"/>
    <property type="match status" value="1"/>
</dbReference>
<dbReference type="AlphaFoldDB" id="A0A0K0E3N8"/>
<evidence type="ECO:0000256" key="10">
    <source>
        <dbReference type="ARBA" id="ARBA00023242"/>
    </source>
</evidence>
<sequence length="369" mass="42782">MDSNTDTDKATRPPTQAEIDEFVKNTKSHPDVARQFLADCNNSVEWACLLFFQVSDELYEEKGVDVQSECRSINSEKSGPPIKRPKIEEIKEENCDRLLDFGLISWNVNGLYKVHCDVRMKAIIKKIDEKKPEVIFFQELSPSMAKVIDKYLSPIYNIMYERGEYTMYDKYFTAVCVVKSIKVLGNEFLPFKNSKMDRGCHLVKIHLFSKKIALINTHLESGKESSDVRVAQMKWCVKKMEELKIRGYDVIFGGDLNIRKEESNSVVSEKLDCYVKGGKPSKYNYTWRGEEVFSKKSDRSFIPKARFDRIYHDGGFFNLSSYEHIGFEWLKNQDCALSDHLGIFVNFQFIPVEHEEVISDNEIEDDNIV</sequence>
<dbReference type="Pfam" id="PF03372">
    <property type="entry name" value="Exo_endo_phos"/>
    <property type="match status" value="1"/>
</dbReference>
<dbReference type="SUPFAM" id="SSF56219">
    <property type="entry name" value="DNase I-like"/>
    <property type="match status" value="1"/>
</dbReference>
<dbReference type="GO" id="GO:0003697">
    <property type="term" value="F:single-stranded DNA binding"/>
    <property type="evidence" value="ECO:0007669"/>
    <property type="project" value="TreeGrafter"/>
</dbReference>
<organism evidence="13">
    <name type="scientific">Strongyloides stercoralis</name>
    <name type="common">Threadworm</name>
    <dbReference type="NCBI Taxonomy" id="6248"/>
    <lineage>
        <taxon>Eukaryota</taxon>
        <taxon>Metazoa</taxon>
        <taxon>Ecdysozoa</taxon>
        <taxon>Nematoda</taxon>
        <taxon>Chromadorea</taxon>
        <taxon>Rhabditida</taxon>
        <taxon>Tylenchina</taxon>
        <taxon>Panagrolaimomorpha</taxon>
        <taxon>Strongyloidoidea</taxon>
        <taxon>Strongyloididae</taxon>
        <taxon>Strongyloides</taxon>
    </lineage>
</organism>
<evidence type="ECO:0000256" key="1">
    <source>
        <dbReference type="ARBA" id="ARBA00001936"/>
    </source>
</evidence>
<comment type="cofactor">
    <cofactor evidence="1">
        <name>Mn(2+)</name>
        <dbReference type="ChEBI" id="CHEBI:29035"/>
    </cofactor>
</comment>
<protein>
    <submittedName>
        <fullName evidence="13">Endo/exonuclease/phosphatase domain-containing protein</fullName>
    </submittedName>
    <submittedName>
        <fullName evidence="14">Endonuclease/exonuclease/phosphatase domain-containing protein</fullName>
    </submittedName>
</protein>
<evidence type="ECO:0000256" key="7">
    <source>
        <dbReference type="ARBA" id="ARBA00022801"/>
    </source>
</evidence>
<evidence type="ECO:0000256" key="9">
    <source>
        <dbReference type="ARBA" id="ARBA00023204"/>
    </source>
</evidence>
<keyword evidence="8" id="KW-0460">Magnesium</keyword>
<keyword evidence="4" id="KW-0540">Nuclease</keyword>
<dbReference type="GO" id="GO:0070260">
    <property type="term" value="F:5'-tyrosyl-DNA phosphodiesterase activity"/>
    <property type="evidence" value="ECO:0007669"/>
    <property type="project" value="TreeGrafter"/>
</dbReference>
<dbReference type="PANTHER" id="PTHR15822">
    <property type="entry name" value="TRAF AND TNF RECEPTOR-ASSOCIATED PROTEIN"/>
    <property type="match status" value="1"/>
</dbReference>
<keyword evidence="7" id="KW-0378">Hydrolase</keyword>